<dbReference type="RefSeq" id="WP_277864176.1">
    <property type="nucleotide sequence ID" value="NZ_JARRAG010000002.1"/>
</dbReference>
<dbReference type="Pfam" id="PF01850">
    <property type="entry name" value="PIN"/>
    <property type="match status" value="1"/>
</dbReference>
<dbReference type="Proteomes" id="UP001216907">
    <property type="component" value="Unassembled WGS sequence"/>
</dbReference>
<comment type="caution">
    <text evidence="2">The sequence shown here is derived from an EMBL/GenBank/DDBJ whole genome shotgun (WGS) entry which is preliminary data.</text>
</comment>
<dbReference type="Gene3D" id="3.40.50.1010">
    <property type="entry name" value="5'-nuclease"/>
    <property type="match status" value="1"/>
</dbReference>
<protein>
    <submittedName>
        <fullName evidence="2">PIN domain-containing protein</fullName>
    </submittedName>
</protein>
<dbReference type="InterPro" id="IPR029060">
    <property type="entry name" value="PIN-like_dom_sf"/>
</dbReference>
<organism evidence="2 3">
    <name type="scientific">Paludisphaera mucosa</name>
    <dbReference type="NCBI Taxonomy" id="3030827"/>
    <lineage>
        <taxon>Bacteria</taxon>
        <taxon>Pseudomonadati</taxon>
        <taxon>Planctomycetota</taxon>
        <taxon>Planctomycetia</taxon>
        <taxon>Isosphaerales</taxon>
        <taxon>Isosphaeraceae</taxon>
        <taxon>Paludisphaera</taxon>
    </lineage>
</organism>
<keyword evidence="3" id="KW-1185">Reference proteome</keyword>
<dbReference type="SUPFAM" id="SSF88723">
    <property type="entry name" value="PIN domain-like"/>
    <property type="match status" value="1"/>
</dbReference>
<sequence>MILCDAGPLFALVDSRQAEAHRRCKAALAGLSSPLVTTWPSFTEAMYLAHRSGGWPMQAILWSFVVESFLAFHEPAPGETERMAGLMEQYRDVPMDLADATLVATAESLGLSRIFTLDHHFRVYRIDGVRAFDVVP</sequence>
<gene>
    <name evidence="2" type="ORF">PZE19_29435</name>
</gene>
<accession>A0ABT6FJZ6</accession>
<feature type="domain" description="PIN" evidence="1">
    <location>
        <begin position="2"/>
        <end position="124"/>
    </location>
</feature>
<evidence type="ECO:0000313" key="3">
    <source>
        <dbReference type="Proteomes" id="UP001216907"/>
    </source>
</evidence>
<dbReference type="InterPro" id="IPR002716">
    <property type="entry name" value="PIN_dom"/>
</dbReference>
<dbReference type="EMBL" id="JARRAG010000002">
    <property type="protein sequence ID" value="MDG3007906.1"/>
    <property type="molecule type" value="Genomic_DNA"/>
</dbReference>
<evidence type="ECO:0000313" key="2">
    <source>
        <dbReference type="EMBL" id="MDG3007906.1"/>
    </source>
</evidence>
<name>A0ABT6FJZ6_9BACT</name>
<proteinExistence type="predicted"/>
<evidence type="ECO:0000259" key="1">
    <source>
        <dbReference type="Pfam" id="PF01850"/>
    </source>
</evidence>
<reference evidence="2 3" key="1">
    <citation type="submission" date="2023-03" db="EMBL/GenBank/DDBJ databases">
        <title>Paludisphaera mucosa sp. nov. a novel planctomycete from northern fen.</title>
        <authorList>
            <person name="Ivanova A."/>
        </authorList>
    </citation>
    <scope>NUCLEOTIDE SEQUENCE [LARGE SCALE GENOMIC DNA]</scope>
    <source>
        <strain evidence="2 3">Pla2</strain>
    </source>
</reference>